<gene>
    <name evidence="1" type="primary">A04p016190.1_BraROA</name>
    <name evidence="1" type="ORF">IGI04_015434</name>
</gene>
<name>A0ABQ7MQ35_BRACM</name>
<protein>
    <submittedName>
        <fullName evidence="1">Uncharacterized protein</fullName>
    </submittedName>
</protein>
<dbReference type="Proteomes" id="UP000823674">
    <property type="component" value="Chromosome A04"/>
</dbReference>
<sequence length="104" mass="11410">MAEQRYAVFSSREIIAEQVIDLNAEYTWGELELIKKRQLEKIVTGLVGSMLEVIREFYAGLPSELTNTSNDKVKIIRSTFGAAQGVPNAAGKFHLIQLGTAGAP</sequence>
<evidence type="ECO:0000313" key="1">
    <source>
        <dbReference type="EMBL" id="KAG5400827.1"/>
    </source>
</evidence>
<comment type="caution">
    <text evidence="1">The sequence shown here is derived from an EMBL/GenBank/DDBJ whole genome shotgun (WGS) entry which is preliminary data.</text>
</comment>
<reference evidence="1 2" key="1">
    <citation type="submission" date="2021-03" db="EMBL/GenBank/DDBJ databases">
        <authorList>
            <person name="King G.J."/>
            <person name="Bancroft I."/>
            <person name="Baten A."/>
            <person name="Bloomfield J."/>
            <person name="Borpatragohain P."/>
            <person name="He Z."/>
            <person name="Irish N."/>
            <person name="Irwin J."/>
            <person name="Liu K."/>
            <person name="Mauleon R.P."/>
            <person name="Moore J."/>
            <person name="Morris R."/>
            <person name="Ostergaard L."/>
            <person name="Wang B."/>
            <person name="Wells R."/>
        </authorList>
    </citation>
    <scope>NUCLEOTIDE SEQUENCE [LARGE SCALE GENOMIC DNA]</scope>
    <source>
        <strain evidence="1">R-o-18</strain>
        <tissue evidence="1">Leaf</tissue>
    </source>
</reference>
<dbReference type="EMBL" id="JADBGQ010000004">
    <property type="protein sequence ID" value="KAG5400827.1"/>
    <property type="molecule type" value="Genomic_DNA"/>
</dbReference>
<evidence type="ECO:0000313" key="2">
    <source>
        <dbReference type="Proteomes" id="UP000823674"/>
    </source>
</evidence>
<keyword evidence="2" id="KW-1185">Reference proteome</keyword>
<organism evidence="1 2">
    <name type="scientific">Brassica rapa subsp. trilocularis</name>
    <dbReference type="NCBI Taxonomy" id="1813537"/>
    <lineage>
        <taxon>Eukaryota</taxon>
        <taxon>Viridiplantae</taxon>
        <taxon>Streptophyta</taxon>
        <taxon>Embryophyta</taxon>
        <taxon>Tracheophyta</taxon>
        <taxon>Spermatophyta</taxon>
        <taxon>Magnoliopsida</taxon>
        <taxon>eudicotyledons</taxon>
        <taxon>Gunneridae</taxon>
        <taxon>Pentapetalae</taxon>
        <taxon>rosids</taxon>
        <taxon>malvids</taxon>
        <taxon>Brassicales</taxon>
        <taxon>Brassicaceae</taxon>
        <taxon>Brassiceae</taxon>
        <taxon>Brassica</taxon>
    </lineage>
</organism>
<proteinExistence type="predicted"/>
<accession>A0ABQ7MQ35</accession>